<gene>
    <name evidence="1" type="ORF">ATANTOWER_005889</name>
</gene>
<reference evidence="1 2" key="1">
    <citation type="submission" date="2021-07" db="EMBL/GenBank/DDBJ databases">
        <authorList>
            <person name="Palmer J.M."/>
        </authorList>
    </citation>
    <scope>NUCLEOTIDE SEQUENCE [LARGE SCALE GENOMIC DNA]</scope>
    <source>
        <strain evidence="1 2">AT_MEX2019</strain>
        <tissue evidence="1">Muscle</tissue>
    </source>
</reference>
<comment type="caution">
    <text evidence="1">The sequence shown here is derived from an EMBL/GenBank/DDBJ whole genome shotgun (WGS) entry which is preliminary data.</text>
</comment>
<proteinExistence type="predicted"/>
<dbReference type="Proteomes" id="UP001345963">
    <property type="component" value="Unassembled WGS sequence"/>
</dbReference>
<keyword evidence="2" id="KW-1185">Reference proteome</keyword>
<accession>A0ABU7BRK9</accession>
<dbReference type="EMBL" id="JAHUTI010060668">
    <property type="protein sequence ID" value="MED6252024.1"/>
    <property type="molecule type" value="Genomic_DNA"/>
</dbReference>
<protein>
    <submittedName>
        <fullName evidence="1">Uncharacterized protein</fullName>
    </submittedName>
</protein>
<organism evidence="1 2">
    <name type="scientific">Ataeniobius toweri</name>
    <dbReference type="NCBI Taxonomy" id="208326"/>
    <lineage>
        <taxon>Eukaryota</taxon>
        <taxon>Metazoa</taxon>
        <taxon>Chordata</taxon>
        <taxon>Craniata</taxon>
        <taxon>Vertebrata</taxon>
        <taxon>Euteleostomi</taxon>
        <taxon>Actinopterygii</taxon>
        <taxon>Neopterygii</taxon>
        <taxon>Teleostei</taxon>
        <taxon>Neoteleostei</taxon>
        <taxon>Acanthomorphata</taxon>
        <taxon>Ovalentaria</taxon>
        <taxon>Atherinomorphae</taxon>
        <taxon>Cyprinodontiformes</taxon>
        <taxon>Goodeidae</taxon>
        <taxon>Ataeniobius</taxon>
    </lineage>
</organism>
<sequence>MWPFSVKALNMIQGAPSYFVKNNHTFHASSKQHHNRLKKLKSQTPLQTNNVFHTDTLGLDLHHDLKPNGDFKLVTGMSAQACLFALALRRTAELMVYRSVFLLKKEKNLTYYIIL</sequence>
<name>A0ABU7BRK9_9TELE</name>
<evidence type="ECO:0000313" key="2">
    <source>
        <dbReference type="Proteomes" id="UP001345963"/>
    </source>
</evidence>
<evidence type="ECO:0000313" key="1">
    <source>
        <dbReference type="EMBL" id="MED6252024.1"/>
    </source>
</evidence>